<evidence type="ECO:0000313" key="2">
    <source>
        <dbReference type="Proteomes" id="UP001164965"/>
    </source>
</evidence>
<dbReference type="Proteomes" id="UP001164965">
    <property type="component" value="Chromosome"/>
</dbReference>
<reference evidence="1" key="1">
    <citation type="submission" date="2022-10" db="EMBL/GenBank/DDBJ databases">
        <title>Rhodococcus sp.75.</title>
        <authorList>
            <person name="Sun M."/>
        </authorList>
    </citation>
    <scope>NUCLEOTIDE SEQUENCE</scope>
    <source>
        <strain evidence="1">75</strain>
    </source>
</reference>
<keyword evidence="2" id="KW-1185">Reference proteome</keyword>
<dbReference type="EMBL" id="CP110615">
    <property type="protein sequence ID" value="UZJ23727.1"/>
    <property type="molecule type" value="Genomic_DNA"/>
</dbReference>
<dbReference type="RefSeq" id="WP_265381835.1">
    <property type="nucleotide sequence ID" value="NZ_CP110615.1"/>
</dbReference>
<protein>
    <submittedName>
        <fullName evidence="1">Uncharacterized protein</fullName>
    </submittedName>
</protein>
<evidence type="ECO:0000313" key="1">
    <source>
        <dbReference type="EMBL" id="UZJ23727.1"/>
    </source>
</evidence>
<gene>
    <name evidence="1" type="ORF">RHODO2019_10970</name>
</gene>
<organism evidence="1 2">
    <name type="scientific">Rhodococcus antarcticus</name>
    <dbReference type="NCBI Taxonomy" id="2987751"/>
    <lineage>
        <taxon>Bacteria</taxon>
        <taxon>Bacillati</taxon>
        <taxon>Actinomycetota</taxon>
        <taxon>Actinomycetes</taxon>
        <taxon>Mycobacteriales</taxon>
        <taxon>Nocardiaceae</taxon>
        <taxon>Rhodococcus</taxon>
    </lineage>
</organism>
<proteinExistence type="predicted"/>
<name>A0ABY6NWG8_9NOCA</name>
<sequence>MTALAVFAAAASGLAVFAWGYTREWQNLAPRPRSLEAQLLDEKS</sequence>
<accession>A0ABY6NWG8</accession>